<keyword evidence="2" id="KW-0472">Membrane</keyword>
<feature type="compositionally biased region" description="Polar residues" evidence="1">
    <location>
        <begin position="1678"/>
        <end position="1694"/>
    </location>
</feature>
<evidence type="ECO:0000256" key="1">
    <source>
        <dbReference type="SAM" id="MobiDB-lite"/>
    </source>
</evidence>
<dbReference type="Proteomes" id="UP000516786">
    <property type="component" value="Chromosome"/>
</dbReference>
<feature type="compositionally biased region" description="Low complexity" evidence="1">
    <location>
        <begin position="1612"/>
        <end position="1641"/>
    </location>
</feature>
<dbReference type="InterPro" id="IPR022385">
    <property type="entry name" value="Rhs_assc_core"/>
</dbReference>
<feature type="transmembrane region" description="Helical" evidence="2">
    <location>
        <begin position="1511"/>
        <end position="1529"/>
    </location>
</feature>
<evidence type="ECO:0000313" key="4">
    <source>
        <dbReference type="Proteomes" id="UP000516786"/>
    </source>
</evidence>
<dbReference type="Pfam" id="PF05593">
    <property type="entry name" value="RHS_repeat"/>
    <property type="match status" value="1"/>
</dbReference>
<feature type="transmembrane region" description="Helical" evidence="2">
    <location>
        <begin position="1541"/>
        <end position="1563"/>
    </location>
</feature>
<feature type="transmembrane region" description="Helical" evidence="2">
    <location>
        <begin position="1481"/>
        <end position="1504"/>
    </location>
</feature>
<dbReference type="Gene3D" id="2.180.10.10">
    <property type="entry name" value="RHS repeat-associated core"/>
    <property type="match status" value="3"/>
</dbReference>
<gene>
    <name evidence="3" type="ORF">ID616_07430</name>
</gene>
<sequence>MTITSNTASNAFNFLSFVNNSVDPRTGQYTLGIELPELAANNLSGPSLPLHIGFNPMNTQDSGFGMGWTLNLTQYDPASNLLHLHTGESYKVTGSDASDGTGKVFKERKLRSFHFHDHGSGWRVEHKAGLIELLELQGPSDNRVALPTRVEAPSGHGITLSYSNFQGAPCLTGIKDDTGLELLAINYTSAEIILALHPRSGPGGTALATYTLQLDQRFTPAVRLPHTIVLPSDDKASWGLTYDKVRGVVCLKTVRTPVGGTETIDYNDAGHRFPGDAHDPLPRVTRHTIKPGFDQPDMVTTYNYTSNNFLGMGSGISWRDNGEDNLYQFTGTSFSYGSTATYLVGDTPLRSIERSFNRFHLLTLQRTEQAHEVYDEGAEQPRRETCIEEVETIYHETNASFEQQPAYFQMPKHQFKRWKIKELPTRLREEVLITDYDDHGNLKLESQAAAPVYQGDAIDELATLAGTIHTRHTYYPHTGEGSDCPADPQLFTRSRKTSTVHPATTGEGQAQTLRTRFRYQHLPALSGASAAKGFLATGGEDVLQVDDEGEKVLRTTTSRFLKESEHNAFLHGRLDQQTVTLKDLSDPDREKTATSTFFHSLINDDNQQKTLLQVRETFKGHDLAERAVARAVSIHTGLLHRAQDFNKVETHYHYDALNRLTVETIAPGTSHEAVRRYTYELGAKPNQTVKDVNGVVSRTWFDGYNRAIREERETEDEKTGKRTWHDVQTTHYDSAGRVESQTSYDYLESETRTLTSTFGYDGWGNRTSTLMPDGVVACTERSPFGKEGFIVQQWQERFTEARPRMRRQCVSTEFNRFDKPLEDRRLDLSGQMVGSTRYHYDGGGRCVRQVQQLRDPLDKDAAPLEQTTRFSYDVWNRMASTERPDGSSLLRRFASHSINELTTELELAPTEGEAGTIICKRTFDGLERLTHLTVGNRTESFRYQGQMTLVDEHEKQSGRILKYAYTPELSHQPVSITMTPKGATAANEESIFGYTRPDAAITSAGNGAGTRDYEYTDQGYLLKETWTDKQSAGSYFIEHLASLQGRPLTRSSSDGPLTRYEYDDKGRLESTTQGNLTATFTYDDDGRLHTTTTVDRTSKRQSISAVVYDDLGRECERSVTLDGGSTRTMKLVWRDDDLLHSRATLRDGQQRLLETFRYDALNRLDKVTYTVEDENDAETYLPRNRAGRSIVSQTFRFDAFNNLTRCNTMFSDGRDDQARFSYGNASTANVHDMFQLRELTHSLQPDYPVAQAVYYDDDGNQTNDEWGRRLEYDDFGRLKQVSTSDGTAALVRYRYDGHNHLVGVTQGGDTEQLRRYEDYRLSTVSQDTERVDYLHGGAHPLGLQNPTKPQNTRLLLTDNTASVTAEYGAAGVNEAYLSLYGERGDDDTLQSLLAFNGEVREQQLDWYLLGRGYRAYNPGLMRFHSPDSLAQEEVGVNPYLYALGDPVNWRDPTGHRSSPVPSRDPKPPYQDPLPEPEKPSIWGAILPVIAGVVGLMVGVVLTAILPPAGALLLGVVALGMGITATALAAKEEDPKKAMMWNSIGGFFLGAATPLIFSGGGGTYKQWKANRPSAPGSKLPNPASRTNLTESPEMAAASSDSQIGAMPGPTNSPQVPASAAPAAPQAGQAGQAGQATQTAETPSGSSWLYEHFVSRTSKGIKQVGRQREENVQGRLSGDPTRSNIRNQSGAFLNYN</sequence>
<dbReference type="EMBL" id="CP061723">
    <property type="protein sequence ID" value="QOC99525.1"/>
    <property type="molecule type" value="Genomic_DNA"/>
</dbReference>
<dbReference type="PANTHER" id="PTHR32305:SF15">
    <property type="entry name" value="PROTEIN RHSA-RELATED"/>
    <property type="match status" value="1"/>
</dbReference>
<evidence type="ECO:0000313" key="3">
    <source>
        <dbReference type="EMBL" id="QOC99525.1"/>
    </source>
</evidence>
<protein>
    <submittedName>
        <fullName evidence="3">RHS repeat-associated core domain-containing protein</fullName>
    </submittedName>
</protein>
<dbReference type="InterPro" id="IPR050708">
    <property type="entry name" value="T6SS_VgrG/RHS"/>
</dbReference>
<keyword evidence="2" id="KW-1133">Transmembrane helix</keyword>
<feature type="region of interest" description="Disordered" evidence="1">
    <location>
        <begin position="1656"/>
        <end position="1694"/>
    </location>
</feature>
<name>A0ABD7BG78_PSEPU</name>
<feature type="region of interest" description="Disordered" evidence="1">
    <location>
        <begin position="1451"/>
        <end position="1474"/>
    </location>
</feature>
<evidence type="ECO:0000256" key="2">
    <source>
        <dbReference type="SAM" id="Phobius"/>
    </source>
</evidence>
<proteinExistence type="predicted"/>
<keyword evidence="2" id="KW-0812">Transmembrane</keyword>
<feature type="region of interest" description="Disordered" evidence="1">
    <location>
        <begin position="1566"/>
        <end position="1643"/>
    </location>
</feature>
<organism evidence="3 4">
    <name type="scientific">Pseudomonas putida</name>
    <name type="common">Arthrobacter siderocapsulatus</name>
    <dbReference type="NCBI Taxonomy" id="303"/>
    <lineage>
        <taxon>Bacteria</taxon>
        <taxon>Pseudomonadati</taxon>
        <taxon>Pseudomonadota</taxon>
        <taxon>Gammaproteobacteria</taxon>
        <taxon>Pseudomonadales</taxon>
        <taxon>Pseudomonadaceae</taxon>
        <taxon>Pseudomonas</taxon>
    </lineage>
</organism>
<dbReference type="RefSeq" id="WP_191087396.1">
    <property type="nucleotide sequence ID" value="NZ_CP061723.1"/>
</dbReference>
<reference evidence="3 4" key="1">
    <citation type="submission" date="2020-09" db="EMBL/GenBank/DDBJ databases">
        <title>Co-existence of a novel multidrug-resistance efflux pump with carbapenem resistance gene blaVIM-2 in one megaplasmid in Pseudomonas putida.</title>
        <authorList>
            <person name="Peng K."/>
            <person name="Li R."/>
        </authorList>
    </citation>
    <scope>NUCLEOTIDE SEQUENCE [LARGE SCALE GENOMIC DNA]</scope>
    <source>
        <strain evidence="3 4">ZXPA-20</strain>
    </source>
</reference>
<dbReference type="NCBIfam" id="TIGR03696">
    <property type="entry name" value="Rhs_assc_core"/>
    <property type="match status" value="1"/>
</dbReference>
<accession>A0ABD7BG78</accession>
<dbReference type="PANTHER" id="PTHR32305">
    <property type="match status" value="1"/>
</dbReference>
<dbReference type="InterPro" id="IPR031325">
    <property type="entry name" value="RHS_repeat"/>
</dbReference>